<evidence type="ECO:0000313" key="3">
    <source>
        <dbReference type="EMBL" id="ALS75824.1"/>
    </source>
</evidence>
<dbReference type="RefSeq" id="WP_058382527.1">
    <property type="nucleotide sequence ID" value="NZ_CP013659.2"/>
</dbReference>
<dbReference type="AlphaFoldDB" id="A0A0U2XI45"/>
<dbReference type="EMBL" id="CP013659">
    <property type="protein sequence ID" value="ALS75824.1"/>
    <property type="molecule type" value="Genomic_DNA"/>
</dbReference>
<protein>
    <recommendedName>
        <fullName evidence="2">YCII-related domain-containing protein</fullName>
    </recommendedName>
</protein>
<gene>
    <name evidence="3" type="ORF">AUC31_11760</name>
</gene>
<feature type="domain" description="YCII-related" evidence="2">
    <location>
        <begin position="1"/>
        <end position="101"/>
    </location>
</feature>
<reference evidence="3" key="1">
    <citation type="submission" date="2016-01" db="EMBL/GenBank/DDBJ databases">
        <title>Complete genome of Planococcus rifietoensis type strain M8.</title>
        <authorList>
            <person name="See-Too W.S."/>
        </authorList>
    </citation>
    <scope>NUCLEOTIDE SEQUENCE [LARGE SCALE GENOMIC DNA]</scope>
    <source>
        <strain evidence="3">M8</strain>
    </source>
</reference>
<evidence type="ECO:0000256" key="1">
    <source>
        <dbReference type="ARBA" id="ARBA00007689"/>
    </source>
</evidence>
<accession>A0A0U2XI45</accession>
<dbReference type="InterPro" id="IPR011008">
    <property type="entry name" value="Dimeric_a/b-barrel"/>
</dbReference>
<dbReference type="Proteomes" id="UP000067683">
    <property type="component" value="Chromosome"/>
</dbReference>
<dbReference type="Pfam" id="PF03795">
    <property type="entry name" value="YCII"/>
    <property type="match status" value="1"/>
</dbReference>
<organism evidence="3 4">
    <name type="scientific">Planococcus rifietoensis</name>
    <dbReference type="NCBI Taxonomy" id="200991"/>
    <lineage>
        <taxon>Bacteria</taxon>
        <taxon>Bacillati</taxon>
        <taxon>Bacillota</taxon>
        <taxon>Bacilli</taxon>
        <taxon>Bacillales</taxon>
        <taxon>Caryophanaceae</taxon>
        <taxon>Planococcus</taxon>
    </lineage>
</organism>
<evidence type="ECO:0000313" key="4">
    <source>
        <dbReference type="Proteomes" id="UP000067683"/>
    </source>
</evidence>
<dbReference type="SUPFAM" id="SSF54909">
    <property type="entry name" value="Dimeric alpha+beta barrel"/>
    <property type="match status" value="1"/>
</dbReference>
<dbReference type="STRING" id="200991.AUC31_11760"/>
<evidence type="ECO:0000259" key="2">
    <source>
        <dbReference type="Pfam" id="PF03795"/>
    </source>
</evidence>
<keyword evidence="4" id="KW-1185">Reference proteome</keyword>
<proteinExistence type="inferred from homology"/>
<dbReference type="Gene3D" id="3.30.70.1060">
    <property type="entry name" value="Dimeric alpha+beta barrel"/>
    <property type="match status" value="1"/>
</dbReference>
<comment type="similarity">
    <text evidence="1">Belongs to the YciI family.</text>
</comment>
<dbReference type="InterPro" id="IPR005545">
    <property type="entry name" value="YCII"/>
</dbReference>
<dbReference type="OrthoDB" id="9807535at2"/>
<sequence length="124" mass="13941">MKYLGLGYFDKKKMDALPTEKVEAIMQTCQVHLEEFYKSGQVMADVGVAQEAKSLQRVDGNIQVGESQLTQLKKMIGSAFIIEAQNIEEAIDIASLHPTVQVTEAEQLGWEIEIRAIDSFYMKN</sequence>
<name>A0A0U2XI45_9BACL</name>
<dbReference type="KEGG" id="prt:AUC31_11760"/>